<keyword evidence="9" id="KW-0450">Lipoyl</keyword>
<dbReference type="InterPro" id="IPR000089">
    <property type="entry name" value="Biotin_lipoyl"/>
</dbReference>
<name>A0A914QB57_9BILA</name>
<keyword evidence="7" id="KW-0816">Tricarboxylic acid cycle</keyword>
<keyword evidence="11" id="KW-0496">Mitochondrion</keyword>
<evidence type="ECO:0000256" key="12">
    <source>
        <dbReference type="ARBA" id="ARBA00023315"/>
    </source>
</evidence>
<dbReference type="InterPro" id="IPR003016">
    <property type="entry name" value="2-oxoA_DH_lipoyl-BS"/>
</dbReference>
<dbReference type="PROSITE" id="PS00189">
    <property type="entry name" value="LIPOYL"/>
    <property type="match status" value="1"/>
</dbReference>
<dbReference type="WBParaSite" id="PDA_v2.g28794.t1">
    <property type="protein sequence ID" value="PDA_v2.g28794.t1"/>
    <property type="gene ID" value="PDA_v2.g28794"/>
</dbReference>
<evidence type="ECO:0000256" key="2">
    <source>
        <dbReference type="ARBA" id="ARBA00004173"/>
    </source>
</evidence>
<dbReference type="SUPFAM" id="SSF51230">
    <property type="entry name" value="Single hybrid motif"/>
    <property type="match status" value="1"/>
</dbReference>
<evidence type="ECO:0000256" key="4">
    <source>
        <dbReference type="ARBA" id="ARBA00007317"/>
    </source>
</evidence>
<feature type="compositionally biased region" description="Basic and acidic residues" evidence="16">
    <location>
        <begin position="188"/>
        <end position="203"/>
    </location>
</feature>
<evidence type="ECO:0000256" key="1">
    <source>
        <dbReference type="ARBA" id="ARBA00001938"/>
    </source>
</evidence>
<keyword evidence="10" id="KW-0809">Transit peptide</keyword>
<dbReference type="PROSITE" id="PS50968">
    <property type="entry name" value="BIOTINYL_LIPOYL"/>
    <property type="match status" value="1"/>
</dbReference>
<evidence type="ECO:0000256" key="10">
    <source>
        <dbReference type="ARBA" id="ARBA00022946"/>
    </source>
</evidence>
<dbReference type="GO" id="GO:0045252">
    <property type="term" value="C:oxoglutarate dehydrogenase complex"/>
    <property type="evidence" value="ECO:0007669"/>
    <property type="project" value="InterPro"/>
</dbReference>
<dbReference type="Gene3D" id="3.30.559.10">
    <property type="entry name" value="Chloramphenicol acetyltransferase-like domain"/>
    <property type="match status" value="1"/>
</dbReference>
<comment type="similarity">
    <text evidence="4">Belongs to the 2-oxoacid dehydrogenase family.</text>
</comment>
<evidence type="ECO:0000256" key="7">
    <source>
        <dbReference type="ARBA" id="ARBA00022532"/>
    </source>
</evidence>
<feature type="region of interest" description="Disordered" evidence="16">
    <location>
        <begin position="132"/>
        <end position="215"/>
    </location>
</feature>
<dbReference type="SUPFAM" id="SSF52777">
    <property type="entry name" value="CoA-dependent acyltransferases"/>
    <property type="match status" value="1"/>
</dbReference>
<evidence type="ECO:0000256" key="3">
    <source>
        <dbReference type="ARBA" id="ARBA00005145"/>
    </source>
</evidence>
<dbReference type="Proteomes" id="UP000887578">
    <property type="component" value="Unplaced"/>
</dbReference>
<evidence type="ECO:0000256" key="8">
    <source>
        <dbReference type="ARBA" id="ARBA00022679"/>
    </source>
</evidence>
<keyword evidence="12" id="KW-0012">Acyltransferase</keyword>
<dbReference type="InterPro" id="IPR001078">
    <property type="entry name" value="2-oxoacid_DH_actylTfrase"/>
</dbReference>
<evidence type="ECO:0000256" key="9">
    <source>
        <dbReference type="ARBA" id="ARBA00022823"/>
    </source>
</evidence>
<comment type="subcellular location">
    <subcellularLocation>
        <location evidence="2">Mitochondrion</location>
    </subcellularLocation>
</comment>
<dbReference type="GO" id="GO:0005739">
    <property type="term" value="C:mitochondrion"/>
    <property type="evidence" value="ECO:0007669"/>
    <property type="project" value="UniProtKB-SubCell"/>
</dbReference>
<reference evidence="19" key="1">
    <citation type="submission" date="2022-11" db="UniProtKB">
        <authorList>
            <consortium name="WormBaseParasite"/>
        </authorList>
    </citation>
    <scope>IDENTIFICATION</scope>
</reference>
<comment type="cofactor">
    <cofactor evidence="1">
        <name>(R)-lipoate</name>
        <dbReference type="ChEBI" id="CHEBI:83088"/>
    </cofactor>
</comment>
<dbReference type="InterPro" id="IPR006255">
    <property type="entry name" value="SucB"/>
</dbReference>
<dbReference type="GO" id="GO:0004149">
    <property type="term" value="F:dihydrolipoyllysine-residue succinyltransferase activity"/>
    <property type="evidence" value="ECO:0007669"/>
    <property type="project" value="UniProtKB-EC"/>
</dbReference>
<keyword evidence="18" id="KW-1185">Reference proteome</keyword>
<dbReference type="CDD" id="cd06849">
    <property type="entry name" value="lipoyl_domain"/>
    <property type="match status" value="1"/>
</dbReference>
<dbReference type="Pfam" id="PF00198">
    <property type="entry name" value="2-oxoacid_dh"/>
    <property type="match status" value="1"/>
</dbReference>
<dbReference type="PANTHER" id="PTHR43416:SF5">
    <property type="entry name" value="DIHYDROLIPOYLLYSINE-RESIDUE SUCCINYLTRANSFERASE COMPONENT OF 2-OXOGLUTARATE DEHYDROGENASE COMPLEX, MITOCHONDRIAL"/>
    <property type="match status" value="1"/>
</dbReference>
<evidence type="ECO:0000313" key="18">
    <source>
        <dbReference type="Proteomes" id="UP000887578"/>
    </source>
</evidence>
<evidence type="ECO:0000256" key="5">
    <source>
        <dbReference type="ARBA" id="ARBA00012945"/>
    </source>
</evidence>
<sequence length="487" mass="53661">MLRISNRLHSSRLLFRQTRNFTRRLGVIIPQRGILLLEPQSIAPQARFIHASRALFSEIVEVHGPAFAESISEGDIRWIKQKGDYVKEDELVAEIETDKTSVEVPAQFSGTIVELLVEDGARVTAKQKLYKLQKGGEASSSSSSSKSADAPTQGEKADAKQERTEAPIKGAPKAPEAGSSDASPPAKQKPESSERVDPPEQPHAKPGASDIPVKLPKDLIKTSKEPLSSTPVDKIQRTPISIPKGIPADQAITGSRSETRVKANRMRQRIAQRLKDAQNTYAMLTTFNEIDMSNIMEMRTRYQKDFMKKHGIKLGLMSPFIRASAYAMTDQPIVNAVFDETEIVYRQFVDISIAVATPKGLVVPVLRNVEGMDYAKIELSLAELGEKARDGKLAVEDMEGGTFTISNGGVFGSMFGTPIINPPQSAILGMHGIFDRPVAINGKVEIRPMMYIALTYDHRLIDGREAVTFLKKIKSSVEDPRTILMNL</sequence>
<dbReference type="AlphaFoldDB" id="A0A914QB57"/>
<evidence type="ECO:0000259" key="17">
    <source>
        <dbReference type="PROSITE" id="PS50968"/>
    </source>
</evidence>
<dbReference type="Pfam" id="PF00364">
    <property type="entry name" value="Biotin_lipoyl"/>
    <property type="match status" value="1"/>
</dbReference>
<evidence type="ECO:0000256" key="16">
    <source>
        <dbReference type="SAM" id="MobiDB-lite"/>
    </source>
</evidence>
<comment type="pathway">
    <text evidence="3">Amino-acid degradation; L-lysine degradation via saccharopine pathway; glutaryl-CoA from L-lysine: step 6/6.</text>
</comment>
<proteinExistence type="inferred from homology"/>
<dbReference type="GO" id="GO:0006099">
    <property type="term" value="P:tricarboxylic acid cycle"/>
    <property type="evidence" value="ECO:0007669"/>
    <property type="project" value="UniProtKB-KW"/>
</dbReference>
<evidence type="ECO:0000256" key="6">
    <source>
        <dbReference type="ARBA" id="ARBA00020294"/>
    </source>
</evidence>
<dbReference type="NCBIfam" id="TIGR01347">
    <property type="entry name" value="sucB"/>
    <property type="match status" value="1"/>
</dbReference>
<dbReference type="NCBIfam" id="NF004309">
    <property type="entry name" value="PRK05704.1"/>
    <property type="match status" value="1"/>
</dbReference>
<evidence type="ECO:0000256" key="11">
    <source>
        <dbReference type="ARBA" id="ARBA00023128"/>
    </source>
</evidence>
<evidence type="ECO:0000256" key="14">
    <source>
        <dbReference type="ARBA" id="ARBA00032406"/>
    </source>
</evidence>
<dbReference type="Gene3D" id="2.40.50.100">
    <property type="match status" value="1"/>
</dbReference>
<feature type="domain" description="Lipoyl-binding" evidence="17">
    <location>
        <begin position="59"/>
        <end position="133"/>
    </location>
</feature>
<keyword evidence="8" id="KW-0808">Transferase</keyword>
<evidence type="ECO:0000313" key="19">
    <source>
        <dbReference type="WBParaSite" id="PDA_v2.g28794.t1"/>
    </source>
</evidence>
<evidence type="ECO:0000256" key="13">
    <source>
        <dbReference type="ARBA" id="ARBA00031331"/>
    </source>
</evidence>
<dbReference type="EC" id="2.3.1.61" evidence="5"/>
<accession>A0A914QB57</accession>
<protein>
    <recommendedName>
        <fullName evidence="6">Dihydrolipoyllysine-residue succinyltransferase component of 2-oxoglutarate dehydrogenase complex, mitochondrial</fullName>
        <ecNumber evidence="5">2.3.1.61</ecNumber>
    </recommendedName>
    <alternativeName>
        <fullName evidence="14">2-oxoglutarate dehydrogenase complex component E2</fullName>
    </alternativeName>
    <alternativeName>
        <fullName evidence="13">E2K</fullName>
    </alternativeName>
</protein>
<dbReference type="InterPro" id="IPR023213">
    <property type="entry name" value="CAT-like_dom_sf"/>
</dbReference>
<comment type="function">
    <text evidence="15">Dihydrolipoamide succinyltransferase (E2) component of the 2-oxoglutarate dehydrogenase complex. The 2-oxoglutarate dehydrogenase complex catalyzes the overall conversion of 2-oxoglutarate to succinyl-CoA and CO(2). The 2-oxoglutarate dehydrogenase complex is mainly active in the mitochondrion. A fraction of the 2-oxoglutarate dehydrogenase complex also localizes in the nucleus and is required for lysine succinylation of histones: associates with KAT2A on chromatin and provides succinyl-CoA to histone succinyltransferase KAT2A.</text>
</comment>
<dbReference type="FunFam" id="3.30.559.10:FF:000006">
    <property type="entry name" value="Dihydrolipoyllysine-residue succinyltransferase component of 2-oxoglutarate dehydrogenase complex, mitochondrial"/>
    <property type="match status" value="1"/>
</dbReference>
<organism evidence="18 19">
    <name type="scientific">Panagrolaimus davidi</name>
    <dbReference type="NCBI Taxonomy" id="227884"/>
    <lineage>
        <taxon>Eukaryota</taxon>
        <taxon>Metazoa</taxon>
        <taxon>Ecdysozoa</taxon>
        <taxon>Nematoda</taxon>
        <taxon>Chromadorea</taxon>
        <taxon>Rhabditida</taxon>
        <taxon>Tylenchina</taxon>
        <taxon>Panagrolaimomorpha</taxon>
        <taxon>Panagrolaimoidea</taxon>
        <taxon>Panagrolaimidae</taxon>
        <taxon>Panagrolaimus</taxon>
    </lineage>
</organism>
<dbReference type="InterPro" id="IPR050537">
    <property type="entry name" value="2-oxoacid_dehydrogenase"/>
</dbReference>
<dbReference type="PANTHER" id="PTHR43416">
    <property type="entry name" value="DIHYDROLIPOYLLYSINE-RESIDUE SUCCINYLTRANSFERASE COMPONENT OF 2-OXOGLUTARATE DEHYDROGENASE COMPLEX, MITOCHONDRIAL-RELATED"/>
    <property type="match status" value="1"/>
</dbReference>
<evidence type="ECO:0000256" key="15">
    <source>
        <dbReference type="ARBA" id="ARBA00046046"/>
    </source>
</evidence>
<dbReference type="InterPro" id="IPR011053">
    <property type="entry name" value="Single_hybrid_motif"/>
</dbReference>
<feature type="compositionally biased region" description="Basic and acidic residues" evidence="16">
    <location>
        <begin position="155"/>
        <end position="166"/>
    </location>
</feature>